<sequence length="179" mass="21304">MYEHLDRRYARALYEISEKKGKTQEYLKQAKEIVELIKSNEELYNVIKHPEINSFKKKNIIKGIFKGKIEDDLLSFMILLIEKDRILYMEEKINEMEKMHLKKQNIIVAHVKTVIPLDDNQRTKLIEKLKYKYSNKKILLKEEIDKELIGGAYIRIGDDVMDGTIKNKFKEIERNSLSK</sequence>
<evidence type="ECO:0000256" key="1">
    <source>
        <dbReference type="ARBA" id="ARBA00004370"/>
    </source>
</evidence>
<dbReference type="Gene3D" id="1.10.520.20">
    <property type="entry name" value="N-terminal domain of the delta subunit of the F1F0-ATP synthase"/>
    <property type="match status" value="1"/>
</dbReference>
<comment type="caution">
    <text evidence="9">The sequence shown here is derived from an EMBL/GenBank/DDBJ whole genome shotgun (WGS) entry which is preliminary data.</text>
</comment>
<dbReference type="Proteomes" id="UP001078443">
    <property type="component" value="Unassembled WGS sequence"/>
</dbReference>
<keyword evidence="3 8" id="KW-0375">Hydrogen ion transport</keyword>
<comment type="function">
    <text evidence="8">This protein is part of the stalk that links CF(0) to CF(1). It either transmits conformational changes from CF(0) to CF(1) or is implicated in proton conduction.</text>
</comment>
<keyword evidence="5 8" id="KW-0472">Membrane</keyword>
<protein>
    <recommendedName>
        <fullName evidence="8">ATP synthase subunit delta</fullName>
    </recommendedName>
    <alternativeName>
        <fullName evidence="8">ATP synthase F(1) sector subunit delta</fullName>
    </alternativeName>
    <alternativeName>
        <fullName evidence="8">F-type ATPase subunit delta</fullName>
        <shortName evidence="8">F-ATPase subunit delta</shortName>
    </alternativeName>
</protein>
<comment type="similarity">
    <text evidence="8">Belongs to the ATPase delta chain family.</text>
</comment>
<dbReference type="InterPro" id="IPR000711">
    <property type="entry name" value="ATPase_OSCP/dsu"/>
</dbReference>
<evidence type="ECO:0000256" key="6">
    <source>
        <dbReference type="ARBA" id="ARBA00023196"/>
    </source>
</evidence>
<dbReference type="PROSITE" id="PS00389">
    <property type="entry name" value="ATPASE_DELTA"/>
    <property type="match status" value="1"/>
</dbReference>
<dbReference type="SUPFAM" id="SSF47928">
    <property type="entry name" value="N-terminal domain of the delta subunit of the F1F0-ATP synthase"/>
    <property type="match status" value="1"/>
</dbReference>
<keyword evidence="7 8" id="KW-0066">ATP synthesis</keyword>
<name>A0ABT4D310_9CLOT</name>
<dbReference type="NCBIfam" id="NF004403">
    <property type="entry name" value="PRK05758.2-4"/>
    <property type="match status" value="1"/>
</dbReference>
<gene>
    <name evidence="8" type="primary">atpH</name>
    <name evidence="9" type="ORF">OW763_14920</name>
</gene>
<keyword evidence="4 8" id="KW-0406">Ion transport</keyword>
<evidence type="ECO:0000256" key="7">
    <source>
        <dbReference type="ARBA" id="ARBA00023310"/>
    </source>
</evidence>
<keyword evidence="10" id="KW-1185">Reference proteome</keyword>
<keyword evidence="8" id="KW-1003">Cell membrane</keyword>
<dbReference type="HAMAP" id="MF_01416">
    <property type="entry name" value="ATP_synth_delta_bact"/>
    <property type="match status" value="1"/>
</dbReference>
<comment type="subcellular location">
    <subcellularLocation>
        <location evidence="8">Cell membrane</location>
        <topology evidence="8">Peripheral membrane protein</topology>
    </subcellularLocation>
    <subcellularLocation>
        <location evidence="1">Membrane</location>
    </subcellularLocation>
</comment>
<dbReference type="RefSeq" id="WP_268042121.1">
    <property type="nucleotide sequence ID" value="NZ_JAPQER010000008.1"/>
</dbReference>
<evidence type="ECO:0000256" key="4">
    <source>
        <dbReference type="ARBA" id="ARBA00023065"/>
    </source>
</evidence>
<comment type="function">
    <text evidence="8">F(1)F(0) ATP synthase produces ATP from ADP in the presence of a proton or sodium gradient. F-type ATPases consist of two structural domains, F(1) containing the extramembraneous catalytic core and F(0) containing the membrane proton channel, linked together by a central stalk and a peripheral stalk. During catalysis, ATP synthesis in the catalytic domain of F(1) is coupled via a rotary mechanism of the central stalk subunits to proton translocation.</text>
</comment>
<evidence type="ECO:0000256" key="2">
    <source>
        <dbReference type="ARBA" id="ARBA00022448"/>
    </source>
</evidence>
<dbReference type="NCBIfam" id="TIGR01145">
    <property type="entry name" value="ATP_synt_delta"/>
    <property type="match status" value="1"/>
</dbReference>
<reference evidence="9" key="1">
    <citation type="submission" date="2022-12" db="EMBL/GenBank/DDBJ databases">
        <authorList>
            <person name="Wang J."/>
        </authorList>
    </citation>
    <scope>NUCLEOTIDE SEQUENCE</scope>
    <source>
        <strain evidence="9">HY-45-18</strain>
    </source>
</reference>
<dbReference type="EMBL" id="JAPQER010000008">
    <property type="protein sequence ID" value="MCY6485625.1"/>
    <property type="molecule type" value="Genomic_DNA"/>
</dbReference>
<dbReference type="PANTHER" id="PTHR11910">
    <property type="entry name" value="ATP SYNTHASE DELTA CHAIN"/>
    <property type="match status" value="1"/>
</dbReference>
<proteinExistence type="inferred from homology"/>
<accession>A0ABT4D310</accession>
<keyword evidence="2 8" id="KW-0813">Transport</keyword>
<organism evidence="9 10">
    <name type="scientific">Clostridium aestuarii</name>
    <dbReference type="NCBI Taxonomy" id="338193"/>
    <lineage>
        <taxon>Bacteria</taxon>
        <taxon>Bacillati</taxon>
        <taxon>Bacillota</taxon>
        <taxon>Clostridia</taxon>
        <taxon>Eubacteriales</taxon>
        <taxon>Clostridiaceae</taxon>
        <taxon>Clostridium</taxon>
    </lineage>
</organism>
<dbReference type="InterPro" id="IPR020781">
    <property type="entry name" value="ATPase_OSCP/d_CS"/>
</dbReference>
<dbReference type="InterPro" id="IPR026015">
    <property type="entry name" value="ATP_synth_OSCP/delta_N_sf"/>
</dbReference>
<keyword evidence="6 8" id="KW-0139">CF(1)</keyword>
<dbReference type="Pfam" id="PF00213">
    <property type="entry name" value="OSCP"/>
    <property type="match status" value="1"/>
</dbReference>
<evidence type="ECO:0000256" key="8">
    <source>
        <dbReference type="HAMAP-Rule" id="MF_01416"/>
    </source>
</evidence>
<dbReference type="PRINTS" id="PR00125">
    <property type="entry name" value="ATPASEDELTA"/>
</dbReference>
<evidence type="ECO:0000256" key="3">
    <source>
        <dbReference type="ARBA" id="ARBA00022781"/>
    </source>
</evidence>
<evidence type="ECO:0000313" key="10">
    <source>
        <dbReference type="Proteomes" id="UP001078443"/>
    </source>
</evidence>
<evidence type="ECO:0000313" key="9">
    <source>
        <dbReference type="EMBL" id="MCY6485625.1"/>
    </source>
</evidence>
<evidence type="ECO:0000256" key="5">
    <source>
        <dbReference type="ARBA" id="ARBA00023136"/>
    </source>
</evidence>